<name>A0A3S6K287_STRSU</name>
<dbReference type="InterPro" id="IPR010982">
    <property type="entry name" value="Lambda_DNA-bd_dom_sf"/>
</dbReference>
<dbReference type="EMBL" id="CP030010">
    <property type="protein sequence ID" value="ASW49337.2"/>
    <property type="molecule type" value="Genomic_DNA"/>
</dbReference>
<protein>
    <submittedName>
        <fullName evidence="5">Uncharacterized protein</fullName>
    </submittedName>
</protein>
<proteinExistence type="predicted"/>
<evidence type="ECO:0000256" key="4">
    <source>
        <dbReference type="ARBA" id="ARBA00023163"/>
    </source>
</evidence>
<dbReference type="SUPFAM" id="SSF53822">
    <property type="entry name" value="Periplasmic binding protein-like I"/>
    <property type="match status" value="1"/>
</dbReference>
<dbReference type="PRINTS" id="PR00036">
    <property type="entry name" value="HTHLACI"/>
</dbReference>
<dbReference type="PANTHER" id="PTHR30146">
    <property type="entry name" value="LACI-RELATED TRANSCRIPTIONAL REPRESSOR"/>
    <property type="match status" value="1"/>
</dbReference>
<evidence type="ECO:0000313" key="5">
    <source>
        <dbReference type="EMBL" id="ASW49337.2"/>
    </source>
</evidence>
<dbReference type="PROSITE" id="PS50932">
    <property type="entry name" value="HTH_LACI_2"/>
    <property type="match status" value="1"/>
</dbReference>
<dbReference type="InterPro" id="IPR001387">
    <property type="entry name" value="Cro/C1-type_HTH"/>
</dbReference>
<keyword evidence="1" id="KW-0678">Repressor</keyword>
<keyword evidence="4" id="KW-0804">Transcription</keyword>
<dbReference type="InterPro" id="IPR046335">
    <property type="entry name" value="LacI/GalR-like_sensor"/>
</dbReference>
<dbReference type="InterPro" id="IPR000843">
    <property type="entry name" value="HTH_LacI"/>
</dbReference>
<evidence type="ECO:0000256" key="1">
    <source>
        <dbReference type="ARBA" id="ARBA00022491"/>
    </source>
</evidence>
<evidence type="ECO:0000256" key="3">
    <source>
        <dbReference type="ARBA" id="ARBA00023125"/>
    </source>
</evidence>
<dbReference type="Pfam" id="PF13377">
    <property type="entry name" value="Peripla_BP_3"/>
    <property type="match status" value="1"/>
</dbReference>
<dbReference type="SMART" id="SM00354">
    <property type="entry name" value="HTH_LACI"/>
    <property type="match status" value="1"/>
</dbReference>
<dbReference type="PANTHER" id="PTHR30146:SF95">
    <property type="entry name" value="RIBOSE OPERON REPRESSOR"/>
    <property type="match status" value="1"/>
</dbReference>
<evidence type="ECO:0000256" key="2">
    <source>
        <dbReference type="ARBA" id="ARBA00023015"/>
    </source>
</evidence>
<keyword evidence="3" id="KW-0238">DNA-binding</keyword>
<dbReference type="RefSeq" id="WP_053866829.1">
    <property type="nucleotide sequence ID" value="NZ_CP030010.1"/>
</dbReference>
<dbReference type="PROSITE" id="PS50943">
    <property type="entry name" value="HTH_CROC1"/>
    <property type="match status" value="1"/>
</dbReference>
<reference evidence="5" key="1">
    <citation type="journal article" date="2021" name="Front. Microbiol.">
        <title>Comparative Virulence and Genomic Analysis of Streptococcus suis Isolates.</title>
        <authorList>
            <person name="Nicholson T.L."/>
            <person name="Waack U."/>
            <person name="Anderson T.K."/>
            <person name="Bayles D.O."/>
            <person name="Zaia S.R."/>
            <person name="Goertz I."/>
            <person name="Eppinger M."/>
            <person name="Hau S.J."/>
            <person name="Brockmeier S.L."/>
            <person name="Shore S.M."/>
        </authorList>
    </citation>
    <scope>NUCLEOTIDE SEQUENCE</scope>
    <source>
        <strain evidence="5">SRD478</strain>
    </source>
</reference>
<dbReference type="Proteomes" id="UP000323128">
    <property type="component" value="Chromosome"/>
</dbReference>
<organism evidence="5">
    <name type="scientific">Streptococcus suis</name>
    <dbReference type="NCBI Taxonomy" id="1307"/>
    <lineage>
        <taxon>Bacteria</taxon>
        <taxon>Bacillati</taxon>
        <taxon>Bacillota</taxon>
        <taxon>Bacilli</taxon>
        <taxon>Lactobacillales</taxon>
        <taxon>Streptococcaceae</taxon>
        <taxon>Streptococcus</taxon>
    </lineage>
</organism>
<dbReference type="Gene3D" id="3.40.50.2300">
    <property type="match status" value="2"/>
</dbReference>
<accession>A0A3S6K287</accession>
<keyword evidence="2" id="KW-0805">Transcription regulation</keyword>
<gene>
    <name evidence="5" type="ORF">A7J08_03265</name>
</gene>
<dbReference type="CDD" id="cd01392">
    <property type="entry name" value="HTH_LacI"/>
    <property type="match status" value="1"/>
</dbReference>
<dbReference type="SUPFAM" id="SSF47413">
    <property type="entry name" value="lambda repressor-like DNA-binding domains"/>
    <property type="match status" value="1"/>
</dbReference>
<dbReference type="GO" id="GO:0003700">
    <property type="term" value="F:DNA-binding transcription factor activity"/>
    <property type="evidence" value="ECO:0007669"/>
    <property type="project" value="TreeGrafter"/>
</dbReference>
<sequence>MVVIMKRVIKVIVGLMLGIVGFFIVMIIGLYLLFSPRVASREELISYQMMLEQGMESYGFTGKVELTKFRPITIGNPWDVVEYDYTEVVDGQSITLQSSDTLVNDQIEGKEELQGMLSMAAYFHDSPSSMLHQFDGIVDQAMWPQPRGKYLLNQAQQIFKLMEEKDFTLFEVDGRLETQDEKLIKFYEKVEENRDNGRAFAGFYDINLDWLMEEEMAVIEVEFFNKKDLGLENDLVEEDKLLADLKQKVATFDYSNVEDGTYRIGFRRPGVQSTSFFVTIKVKDHHYSFLK</sequence>
<dbReference type="PROSITE" id="PS00356">
    <property type="entry name" value="HTH_LACI_1"/>
    <property type="match status" value="1"/>
</dbReference>
<dbReference type="InterPro" id="IPR028082">
    <property type="entry name" value="Peripla_BP_I"/>
</dbReference>
<dbReference type="AlphaFoldDB" id="A0A3S6K287"/>
<dbReference type="GO" id="GO:0000976">
    <property type="term" value="F:transcription cis-regulatory region binding"/>
    <property type="evidence" value="ECO:0007669"/>
    <property type="project" value="TreeGrafter"/>
</dbReference>
<dbReference type="CDD" id="cd06291">
    <property type="entry name" value="PBP1_Qymf-like"/>
    <property type="match status" value="1"/>
</dbReference>
<dbReference type="Pfam" id="PF00356">
    <property type="entry name" value="LacI"/>
    <property type="match status" value="1"/>
</dbReference>
<dbReference type="Gene3D" id="1.10.260.40">
    <property type="entry name" value="lambda repressor-like DNA-binding domains"/>
    <property type="match status" value="1"/>
</dbReference>